<dbReference type="AlphaFoldDB" id="A0A811VCK8"/>
<evidence type="ECO:0000313" key="2">
    <source>
        <dbReference type="Proteomes" id="UP000606786"/>
    </source>
</evidence>
<sequence length="106" mass="12553">MKSNKAKPPIYTRLLTQHFKVPPMNGWDTKPLSETESKLELEPQPDSLVMFALHIYKRIQKIFAQEQVAGECSVRWRRRRSDGRTDKWPCCVERMERICAFQKLCN</sequence>
<name>A0A811VCK8_CERCA</name>
<evidence type="ECO:0000313" key="1">
    <source>
        <dbReference type="EMBL" id="CAD7012711.1"/>
    </source>
</evidence>
<reference evidence="1" key="1">
    <citation type="submission" date="2020-11" db="EMBL/GenBank/DDBJ databases">
        <authorList>
            <person name="Whitehead M."/>
        </authorList>
    </citation>
    <scope>NUCLEOTIDE SEQUENCE</scope>
    <source>
        <strain evidence="1">EGII</strain>
    </source>
</reference>
<gene>
    <name evidence="1" type="ORF">CCAP1982_LOCUS20816</name>
</gene>
<dbReference type="EMBL" id="CAJHJT010000056">
    <property type="protein sequence ID" value="CAD7012711.1"/>
    <property type="molecule type" value="Genomic_DNA"/>
</dbReference>
<dbReference type="Proteomes" id="UP000606786">
    <property type="component" value="Unassembled WGS sequence"/>
</dbReference>
<keyword evidence="2" id="KW-1185">Reference proteome</keyword>
<accession>A0A811VCK8</accession>
<organism evidence="1 2">
    <name type="scientific">Ceratitis capitata</name>
    <name type="common">Mediterranean fruit fly</name>
    <name type="synonym">Tephritis capitata</name>
    <dbReference type="NCBI Taxonomy" id="7213"/>
    <lineage>
        <taxon>Eukaryota</taxon>
        <taxon>Metazoa</taxon>
        <taxon>Ecdysozoa</taxon>
        <taxon>Arthropoda</taxon>
        <taxon>Hexapoda</taxon>
        <taxon>Insecta</taxon>
        <taxon>Pterygota</taxon>
        <taxon>Neoptera</taxon>
        <taxon>Endopterygota</taxon>
        <taxon>Diptera</taxon>
        <taxon>Brachycera</taxon>
        <taxon>Muscomorpha</taxon>
        <taxon>Tephritoidea</taxon>
        <taxon>Tephritidae</taxon>
        <taxon>Ceratitis</taxon>
        <taxon>Ceratitis</taxon>
    </lineage>
</organism>
<protein>
    <submittedName>
        <fullName evidence="1">(Mediterranean fruit fly) hypothetical protein</fullName>
    </submittedName>
</protein>
<comment type="caution">
    <text evidence="1">The sequence shown here is derived from an EMBL/GenBank/DDBJ whole genome shotgun (WGS) entry which is preliminary data.</text>
</comment>
<proteinExistence type="predicted"/>